<dbReference type="Proteomes" id="UP000182321">
    <property type="component" value="Unassembled WGS sequence"/>
</dbReference>
<gene>
    <name evidence="2" type="ORF">SAMN02910377_00096</name>
</gene>
<evidence type="ECO:0000256" key="1">
    <source>
        <dbReference type="SAM" id="Phobius"/>
    </source>
</evidence>
<evidence type="ECO:0000313" key="2">
    <source>
        <dbReference type="EMBL" id="SEK17697.1"/>
    </source>
</evidence>
<reference evidence="3" key="1">
    <citation type="submission" date="2016-10" db="EMBL/GenBank/DDBJ databases">
        <authorList>
            <person name="Varghese N."/>
        </authorList>
    </citation>
    <scope>NUCLEOTIDE SEQUENCE [LARGE SCALE GENOMIC DNA]</scope>
    <source>
        <strain evidence="3">ACV-9</strain>
    </source>
</reference>
<dbReference type="EMBL" id="FNZX01000003">
    <property type="protein sequence ID" value="SEK17697.1"/>
    <property type="molecule type" value="Genomic_DNA"/>
</dbReference>
<accession>A0A1H7EX67</accession>
<organism evidence="2 3">
    <name type="scientific">Pseudobutyrivibrio ruminis</name>
    <dbReference type="NCBI Taxonomy" id="46206"/>
    <lineage>
        <taxon>Bacteria</taxon>
        <taxon>Bacillati</taxon>
        <taxon>Bacillota</taxon>
        <taxon>Clostridia</taxon>
        <taxon>Lachnospirales</taxon>
        <taxon>Lachnospiraceae</taxon>
        <taxon>Pseudobutyrivibrio</taxon>
    </lineage>
</organism>
<proteinExistence type="predicted"/>
<feature type="transmembrane region" description="Helical" evidence="1">
    <location>
        <begin position="12"/>
        <end position="33"/>
    </location>
</feature>
<protein>
    <submittedName>
        <fullName evidence="2">LPXTG-motif cell wall anchor domain-containing protein</fullName>
    </submittedName>
</protein>
<keyword evidence="3" id="KW-1185">Reference proteome</keyword>
<sequence length="42" mass="4849">EENIDSYFKTQTLLVILIGVFGVVLIISVFYLIKKKRMEVMG</sequence>
<name>A0A1H7EX67_9FIRM</name>
<keyword evidence="1" id="KW-0472">Membrane</keyword>
<evidence type="ECO:0000313" key="3">
    <source>
        <dbReference type="Proteomes" id="UP000182321"/>
    </source>
</evidence>
<feature type="non-terminal residue" evidence="2">
    <location>
        <position position="1"/>
    </location>
</feature>
<dbReference type="AlphaFoldDB" id="A0A1H7EX67"/>
<keyword evidence="1" id="KW-1133">Transmembrane helix</keyword>
<keyword evidence="1" id="KW-0812">Transmembrane</keyword>